<sequence>MIGWTPEVPTIKQACGRDNKLRTYIVAGSEFEIEVMLRSAGVFTGVIHEQHNEALTGYYRILRPQEYKQVRERFP</sequence>
<comment type="caution">
    <text evidence="1">The sequence shown here is derived from an EMBL/GenBank/DDBJ whole genome shotgun (WGS) entry which is preliminary data.</text>
</comment>
<accession>A0ABX3EVP1</accession>
<evidence type="ECO:0000313" key="1">
    <source>
        <dbReference type="EMBL" id="OKP91872.1"/>
    </source>
</evidence>
<proteinExistence type="predicted"/>
<protein>
    <submittedName>
        <fullName evidence="1">Uncharacterized protein</fullName>
    </submittedName>
</protein>
<name>A0ABX3EVP1_9BACL</name>
<organism evidence="1 2">
    <name type="scientific">Paenibacillus helianthi</name>
    <dbReference type="NCBI Taxonomy" id="1349432"/>
    <lineage>
        <taxon>Bacteria</taxon>
        <taxon>Bacillati</taxon>
        <taxon>Bacillota</taxon>
        <taxon>Bacilli</taxon>
        <taxon>Bacillales</taxon>
        <taxon>Paenibacillaceae</taxon>
        <taxon>Paenibacillus</taxon>
    </lineage>
</organism>
<reference evidence="1 2" key="1">
    <citation type="submission" date="2016-03" db="EMBL/GenBank/DDBJ databases">
        <authorList>
            <person name="Sant'Anna F.H."/>
            <person name="Ambrosini A."/>
            <person name="Souza R."/>
            <person name="Bach E."/>
            <person name="Fernandes G."/>
            <person name="Balsanelli E."/>
            <person name="Baura V.A."/>
            <person name="Souza E.M."/>
            <person name="Passaglia L."/>
        </authorList>
    </citation>
    <scope>NUCLEOTIDE SEQUENCE [LARGE SCALE GENOMIC DNA]</scope>
    <source>
        <strain evidence="1 2">P26E</strain>
    </source>
</reference>
<dbReference type="EMBL" id="LVWI01000001">
    <property type="protein sequence ID" value="OKP91872.1"/>
    <property type="molecule type" value="Genomic_DNA"/>
</dbReference>
<keyword evidence="2" id="KW-1185">Reference proteome</keyword>
<gene>
    <name evidence="1" type="ORF">A3844_01800</name>
</gene>
<evidence type="ECO:0000313" key="2">
    <source>
        <dbReference type="Proteomes" id="UP000186058"/>
    </source>
</evidence>
<dbReference type="RefSeq" id="WP_074106420.1">
    <property type="nucleotide sequence ID" value="NZ_LVWI01000001.1"/>
</dbReference>
<dbReference type="Proteomes" id="UP000186058">
    <property type="component" value="Unassembled WGS sequence"/>
</dbReference>